<sequence>MLAGSAMVVFPAIVIADSLVAGEIAYGRSRTRIEQVLFRT</sequence>
<reference evidence="2" key="1">
    <citation type="submission" date="2019-11" db="EMBL/GenBank/DDBJ databases">
        <title>Genome sequence of Heliorestis convoluta strain HH, an alkaliphilic and minimalistic phototrophic bacterium from a soda lake in Egypt.</title>
        <authorList>
            <person name="Dewey E.D."/>
            <person name="Stokes L.M."/>
            <person name="Burchell B.M."/>
            <person name="Shaffer K.N."/>
            <person name="Huntington A.M."/>
            <person name="Baker J.M."/>
            <person name="Nadendla S."/>
            <person name="Giglio M.G."/>
            <person name="Touchman J.W."/>
            <person name="Blankenship R.E."/>
            <person name="Madigan M.T."/>
            <person name="Sattley W.M."/>
        </authorList>
    </citation>
    <scope>NUCLEOTIDE SEQUENCE [LARGE SCALE GENOMIC DNA]</scope>
    <source>
        <strain evidence="2">HH</strain>
    </source>
</reference>
<gene>
    <name evidence="1" type="ORF">FTV88_0635</name>
</gene>
<dbReference type="Proteomes" id="UP000366051">
    <property type="component" value="Chromosome"/>
</dbReference>
<evidence type="ECO:0000313" key="2">
    <source>
        <dbReference type="Proteomes" id="UP000366051"/>
    </source>
</evidence>
<evidence type="ECO:0000313" key="1">
    <source>
        <dbReference type="EMBL" id="QGG46814.1"/>
    </source>
</evidence>
<protein>
    <submittedName>
        <fullName evidence="1">Uncharacterized protein</fullName>
    </submittedName>
</protein>
<proteinExistence type="predicted"/>
<dbReference type="AlphaFoldDB" id="A0A5Q2MWF9"/>
<dbReference type="KEGG" id="hcv:FTV88_0635"/>
<keyword evidence="2" id="KW-1185">Reference proteome</keyword>
<accession>A0A5Q2MWF9</accession>
<dbReference type="EMBL" id="CP045875">
    <property type="protein sequence ID" value="QGG46814.1"/>
    <property type="molecule type" value="Genomic_DNA"/>
</dbReference>
<name>A0A5Q2MWF9_9FIRM</name>
<organism evidence="1 2">
    <name type="scientific">Heliorestis convoluta</name>
    <dbReference type="NCBI Taxonomy" id="356322"/>
    <lineage>
        <taxon>Bacteria</taxon>
        <taxon>Bacillati</taxon>
        <taxon>Bacillota</taxon>
        <taxon>Clostridia</taxon>
        <taxon>Eubacteriales</taxon>
        <taxon>Heliobacteriaceae</taxon>
        <taxon>Heliorestis</taxon>
    </lineage>
</organism>